<sequence>MRIAAAIAFGIFTMTALSAHADESSGSQWRFTETSLFELIQNGYSIVAVTRDAPRAGSSSAEDTFFLQKTNSVYKCFENHAVDASAKRPSAPVECYELTKPGVTTK</sequence>
<comment type="caution">
    <text evidence="2">The sequence shown here is derived from an EMBL/GenBank/DDBJ whole genome shotgun (WGS) entry which is preliminary data.</text>
</comment>
<gene>
    <name evidence="2" type="ORF">AWB65_00076</name>
</gene>
<dbReference type="OrthoDB" id="9008568at2"/>
<dbReference type="AlphaFoldDB" id="A0A158EQE6"/>
<dbReference type="RefSeq" id="WP_087665263.1">
    <property type="nucleotide sequence ID" value="NZ_FCNW02000001.1"/>
</dbReference>
<feature type="signal peptide" evidence="1">
    <location>
        <begin position="1"/>
        <end position="21"/>
    </location>
</feature>
<keyword evidence="3" id="KW-1185">Reference proteome</keyword>
<evidence type="ECO:0000256" key="1">
    <source>
        <dbReference type="SAM" id="SignalP"/>
    </source>
</evidence>
<evidence type="ECO:0000313" key="2">
    <source>
        <dbReference type="EMBL" id="SAL09798.1"/>
    </source>
</evidence>
<evidence type="ECO:0000313" key="3">
    <source>
        <dbReference type="Proteomes" id="UP000054977"/>
    </source>
</evidence>
<feature type="chain" id="PRO_5011117088" description="Lipoprotein" evidence="1">
    <location>
        <begin position="22"/>
        <end position="106"/>
    </location>
</feature>
<proteinExistence type="predicted"/>
<evidence type="ECO:0008006" key="4">
    <source>
        <dbReference type="Google" id="ProtNLM"/>
    </source>
</evidence>
<organism evidence="2 3">
    <name type="scientific">Caballeronia humi</name>
    <dbReference type="NCBI Taxonomy" id="326474"/>
    <lineage>
        <taxon>Bacteria</taxon>
        <taxon>Pseudomonadati</taxon>
        <taxon>Pseudomonadota</taxon>
        <taxon>Betaproteobacteria</taxon>
        <taxon>Burkholderiales</taxon>
        <taxon>Burkholderiaceae</taxon>
        <taxon>Caballeronia</taxon>
    </lineage>
</organism>
<reference evidence="2" key="1">
    <citation type="submission" date="2016-01" db="EMBL/GenBank/DDBJ databases">
        <authorList>
            <person name="Peeters C."/>
        </authorList>
    </citation>
    <scope>NUCLEOTIDE SEQUENCE [LARGE SCALE GENOMIC DNA]</scope>
    <source>
        <strain evidence="2">LMG 22934</strain>
    </source>
</reference>
<name>A0A158EQE6_9BURK</name>
<keyword evidence="1" id="KW-0732">Signal</keyword>
<protein>
    <recommendedName>
        <fullName evidence="4">Lipoprotein</fullName>
    </recommendedName>
</protein>
<dbReference type="EMBL" id="FCNW02000001">
    <property type="protein sequence ID" value="SAL09798.1"/>
    <property type="molecule type" value="Genomic_DNA"/>
</dbReference>
<dbReference type="Proteomes" id="UP000054977">
    <property type="component" value="Unassembled WGS sequence"/>
</dbReference>
<accession>A0A158EQE6</accession>